<dbReference type="InterPro" id="IPR012337">
    <property type="entry name" value="RNaseH-like_sf"/>
</dbReference>
<feature type="domain" description="Integrase catalytic" evidence="1">
    <location>
        <begin position="139"/>
        <end position="324"/>
    </location>
</feature>
<gene>
    <name evidence="3" type="primary">LOC106811492</name>
</gene>
<dbReference type="RefSeq" id="XP_014670618.1">
    <property type="nucleotide sequence ID" value="XM_014815132.1"/>
</dbReference>
<reference evidence="3" key="1">
    <citation type="submission" date="2025-08" db="UniProtKB">
        <authorList>
            <consortium name="RefSeq"/>
        </authorList>
    </citation>
    <scope>IDENTIFICATION</scope>
</reference>
<feature type="non-terminal residue" evidence="3">
    <location>
        <position position="1"/>
    </location>
</feature>
<evidence type="ECO:0000313" key="2">
    <source>
        <dbReference type="Proteomes" id="UP000695022"/>
    </source>
</evidence>
<keyword evidence="2" id="KW-1185">Reference proteome</keyword>
<name>A0ABM1EEJ7_PRICU</name>
<dbReference type="SUPFAM" id="SSF53098">
    <property type="entry name" value="Ribonuclease H-like"/>
    <property type="match status" value="1"/>
</dbReference>
<accession>A0ABM1EEJ7</accession>
<dbReference type="PANTHER" id="PTHR47331:SF1">
    <property type="entry name" value="GAG-LIKE PROTEIN"/>
    <property type="match status" value="1"/>
</dbReference>
<dbReference type="Proteomes" id="UP000695022">
    <property type="component" value="Unplaced"/>
</dbReference>
<protein>
    <submittedName>
        <fullName evidence="3">Uncharacterized protein LOC106811492</fullName>
    </submittedName>
</protein>
<dbReference type="PROSITE" id="PS50994">
    <property type="entry name" value="INTEGRASE"/>
    <property type="match status" value="1"/>
</dbReference>
<dbReference type="InterPro" id="IPR001584">
    <property type="entry name" value="Integrase_cat-core"/>
</dbReference>
<evidence type="ECO:0000259" key="1">
    <source>
        <dbReference type="PROSITE" id="PS50994"/>
    </source>
</evidence>
<dbReference type="InterPro" id="IPR036397">
    <property type="entry name" value="RNaseH_sf"/>
</dbReference>
<evidence type="ECO:0000313" key="3">
    <source>
        <dbReference type="RefSeq" id="XP_014670618.1"/>
    </source>
</evidence>
<organism evidence="2 3">
    <name type="scientific">Priapulus caudatus</name>
    <name type="common">Priapulid worm</name>
    <dbReference type="NCBI Taxonomy" id="37621"/>
    <lineage>
        <taxon>Eukaryota</taxon>
        <taxon>Metazoa</taxon>
        <taxon>Ecdysozoa</taxon>
        <taxon>Scalidophora</taxon>
        <taxon>Priapulida</taxon>
        <taxon>Priapulimorpha</taxon>
        <taxon>Priapulimorphida</taxon>
        <taxon>Priapulidae</taxon>
        <taxon>Priapulus</taxon>
    </lineage>
</organism>
<proteinExistence type="predicted"/>
<dbReference type="Gene3D" id="3.30.420.10">
    <property type="entry name" value="Ribonuclease H-like superfamily/Ribonuclease H"/>
    <property type="match status" value="1"/>
</dbReference>
<sequence length="365" mass="41818">YLDGNVDLKSNRNVAEKRLYGIERRLEKDPELAATYQDQISELLETGRAELVGKEDTKNPVWYLPHHPVVKADRVTTKCRIVFDGSAKGPKYQNEEMFWINRVQRKAFPEEMRLLEAGKPVSKTSRLLPLSPVWDEKRVTEAPPFLYVGTDFAGPLYVKTSRGDDTKKVYIVIFTCMTTRAVHLELVENMSAGEFLQAFERMTNRRGKYGVLYSDNAKSFKRAANVLELLYKAKKDKQKIQDCLRHNGTEWKFITEKAPWQGGFYERLIRSIKIPLRKFLGKAQLTFIELVTVLTDVEAQLNSRPLTMVSADKEDPLPFTPGHLLIGRNLQVMPDLDARTRDSSIGKKMAISSAYQQVILEQMAK</sequence>
<dbReference type="GeneID" id="106811492"/>
<dbReference type="PANTHER" id="PTHR47331">
    <property type="entry name" value="PHD-TYPE DOMAIN-CONTAINING PROTEIN"/>
    <property type="match status" value="1"/>
</dbReference>